<evidence type="ECO:0000313" key="3">
    <source>
        <dbReference type="Proteomes" id="UP001642464"/>
    </source>
</evidence>
<evidence type="ECO:0008006" key="4">
    <source>
        <dbReference type="Google" id="ProtNLM"/>
    </source>
</evidence>
<organism evidence="2 3">
    <name type="scientific">Durusdinium trenchii</name>
    <dbReference type="NCBI Taxonomy" id="1381693"/>
    <lineage>
        <taxon>Eukaryota</taxon>
        <taxon>Sar</taxon>
        <taxon>Alveolata</taxon>
        <taxon>Dinophyceae</taxon>
        <taxon>Suessiales</taxon>
        <taxon>Symbiodiniaceae</taxon>
        <taxon>Durusdinium</taxon>
    </lineage>
</organism>
<dbReference type="Proteomes" id="UP001642464">
    <property type="component" value="Unassembled WGS sequence"/>
</dbReference>
<comment type="caution">
    <text evidence="2">The sequence shown here is derived from an EMBL/GenBank/DDBJ whole genome shotgun (WGS) entry which is preliminary data.</text>
</comment>
<evidence type="ECO:0000313" key="2">
    <source>
        <dbReference type="EMBL" id="CAK9088603.1"/>
    </source>
</evidence>
<dbReference type="EMBL" id="CAXAMM010039728">
    <property type="protein sequence ID" value="CAK9088603.1"/>
    <property type="molecule type" value="Genomic_DNA"/>
</dbReference>
<feature type="region of interest" description="Disordered" evidence="1">
    <location>
        <begin position="27"/>
        <end position="57"/>
    </location>
</feature>
<reference evidence="2 3" key="1">
    <citation type="submission" date="2024-02" db="EMBL/GenBank/DDBJ databases">
        <authorList>
            <person name="Chen Y."/>
            <person name="Shah S."/>
            <person name="Dougan E. K."/>
            <person name="Thang M."/>
            <person name="Chan C."/>
        </authorList>
    </citation>
    <scope>NUCLEOTIDE SEQUENCE [LARGE SCALE GENOMIC DNA]</scope>
</reference>
<sequence length="124" mass="13066">MRVAMRVTVRIAMPCGAVLVVKKNQSNGRCAHDEDQDRSTSCQQRPSTKPSEMGNPRTHIILLGTLGACSAPSTAFTSSTASPPNFFLTTSPARWEMVPTSHPAMTVLPQAAAASASVLPTASI</sequence>
<feature type="compositionally biased region" description="Polar residues" evidence="1">
    <location>
        <begin position="39"/>
        <end position="50"/>
    </location>
</feature>
<protein>
    <recommendedName>
        <fullName evidence="4">Secreted protein</fullName>
    </recommendedName>
</protein>
<gene>
    <name evidence="2" type="ORF">SCF082_LOCUS41839</name>
</gene>
<proteinExistence type="predicted"/>
<keyword evidence="3" id="KW-1185">Reference proteome</keyword>
<evidence type="ECO:0000256" key="1">
    <source>
        <dbReference type="SAM" id="MobiDB-lite"/>
    </source>
</evidence>
<name>A0ABP0QK82_9DINO</name>
<accession>A0ABP0QK82</accession>